<comment type="subunit">
    <text evidence="2">Homodimer.</text>
</comment>
<dbReference type="GO" id="GO:0003677">
    <property type="term" value="F:DNA binding"/>
    <property type="evidence" value="ECO:0007669"/>
    <property type="project" value="UniProtKB-UniRule"/>
</dbReference>
<reference evidence="4" key="1">
    <citation type="submission" date="2011-03" db="EMBL/GenBank/DDBJ databases">
        <title>Draft genome sequence of Brevundimonas diminuta.</title>
        <authorList>
            <person name="Brown P.J.B."/>
            <person name="Buechlein A."/>
            <person name="Hemmerich C."/>
            <person name="Brun Y.V."/>
        </authorList>
    </citation>
    <scope>NUCLEOTIDE SEQUENCE [LARGE SCALE GENOMIC DNA]</scope>
    <source>
        <strain evidence="4">C19</strain>
    </source>
</reference>
<dbReference type="InterPro" id="IPR036894">
    <property type="entry name" value="YbaB-like_sf"/>
</dbReference>
<sequence length="109" mass="11696">MDFAQMMKQAQIVQQKLHEADAKTSESTATGSSGGGLVTLELKGSGEMTVLNIDESLLAPGEGEVLSDLIRAAYGEARRKLEELNRQYLQEAAGELGPLGGIPKMPKFF</sequence>
<dbReference type="SUPFAM" id="SSF82607">
    <property type="entry name" value="YbaB-like"/>
    <property type="match status" value="1"/>
</dbReference>
<evidence type="ECO:0000256" key="2">
    <source>
        <dbReference type="HAMAP-Rule" id="MF_00274"/>
    </source>
</evidence>
<dbReference type="GO" id="GO:0043590">
    <property type="term" value="C:bacterial nucleoid"/>
    <property type="evidence" value="ECO:0007669"/>
    <property type="project" value="UniProtKB-UniRule"/>
</dbReference>
<dbReference type="GO" id="GO:0005829">
    <property type="term" value="C:cytosol"/>
    <property type="evidence" value="ECO:0007669"/>
    <property type="project" value="TreeGrafter"/>
</dbReference>
<evidence type="ECO:0000313" key="4">
    <source>
        <dbReference type="Proteomes" id="UP000006512"/>
    </source>
</evidence>
<dbReference type="PANTHER" id="PTHR33449">
    <property type="entry name" value="NUCLEOID-ASSOCIATED PROTEIN YBAB"/>
    <property type="match status" value="1"/>
</dbReference>
<dbReference type="OrthoDB" id="9803080at2"/>
<proteinExistence type="inferred from homology"/>
<evidence type="ECO:0000313" key="3">
    <source>
        <dbReference type="EMBL" id="EGF90951.1"/>
    </source>
</evidence>
<comment type="function">
    <text evidence="2">Binds to DNA and alters its conformation. May be involved in regulation of gene expression, nucleoid organization and DNA protection.</text>
</comment>
<accession>F4QNP3</accession>
<dbReference type="InterPro" id="IPR004401">
    <property type="entry name" value="YbaB/EbfC"/>
</dbReference>
<dbReference type="HAMAP" id="MF_00274">
    <property type="entry name" value="DNA_YbaB_EbfC"/>
    <property type="match status" value="1"/>
</dbReference>
<dbReference type="Proteomes" id="UP000006512">
    <property type="component" value="Unassembled WGS sequence"/>
</dbReference>
<dbReference type="STRING" id="715226.ABI_23630"/>
<organism evidence="3 4">
    <name type="scientific">Asticcacaulis biprosthecium C19</name>
    <dbReference type="NCBI Taxonomy" id="715226"/>
    <lineage>
        <taxon>Bacteria</taxon>
        <taxon>Pseudomonadati</taxon>
        <taxon>Pseudomonadota</taxon>
        <taxon>Alphaproteobacteria</taxon>
        <taxon>Caulobacterales</taxon>
        <taxon>Caulobacteraceae</taxon>
        <taxon>Asticcacaulis</taxon>
    </lineage>
</organism>
<dbReference type="NCBIfam" id="TIGR00103">
    <property type="entry name" value="DNA_YbaB_EbfC"/>
    <property type="match status" value="1"/>
</dbReference>
<protein>
    <recommendedName>
        <fullName evidence="2">Nucleoid-associated protein ABI_23630</fullName>
    </recommendedName>
</protein>
<comment type="similarity">
    <text evidence="2">Belongs to the YbaB/EbfC family.</text>
</comment>
<dbReference type="PANTHER" id="PTHR33449:SF1">
    <property type="entry name" value="NUCLEOID-ASSOCIATED PROTEIN YBAB"/>
    <property type="match status" value="1"/>
</dbReference>
<gene>
    <name evidence="3" type="ORF">ABI_23630</name>
</gene>
<keyword evidence="4" id="KW-1185">Reference proteome</keyword>
<dbReference type="Gene3D" id="3.30.1310.10">
    <property type="entry name" value="Nucleoid-associated protein YbaB-like domain"/>
    <property type="match status" value="1"/>
</dbReference>
<name>F4QNP3_9CAUL</name>
<dbReference type="Pfam" id="PF02575">
    <property type="entry name" value="YbaB_DNA_bd"/>
    <property type="match status" value="1"/>
</dbReference>
<dbReference type="eggNOG" id="COG0718">
    <property type="taxonomic scope" value="Bacteria"/>
</dbReference>
<dbReference type="HOGENOM" id="CLU_140930_4_1_5"/>
<dbReference type="EMBL" id="GL883078">
    <property type="protein sequence ID" value="EGF90951.1"/>
    <property type="molecule type" value="Genomic_DNA"/>
</dbReference>
<comment type="subcellular location">
    <subcellularLocation>
        <location evidence="2">Cytoplasm</location>
        <location evidence="2">Nucleoid</location>
    </subcellularLocation>
</comment>
<keyword evidence="1 2" id="KW-0238">DNA-binding</keyword>
<dbReference type="PIRSF" id="PIRSF004555">
    <property type="entry name" value="UCP004555"/>
    <property type="match status" value="1"/>
</dbReference>
<dbReference type="AlphaFoldDB" id="F4QNP3"/>
<evidence type="ECO:0000256" key="1">
    <source>
        <dbReference type="ARBA" id="ARBA00023125"/>
    </source>
</evidence>
<keyword evidence="2" id="KW-0963">Cytoplasm</keyword>